<keyword evidence="2" id="KW-1185">Reference proteome</keyword>
<evidence type="ECO:0000313" key="1">
    <source>
        <dbReference type="EMBL" id="KAH6930033.1"/>
    </source>
</evidence>
<proteinExistence type="predicted"/>
<evidence type="ECO:0000313" key="2">
    <source>
        <dbReference type="Proteomes" id="UP000821845"/>
    </source>
</evidence>
<dbReference type="Proteomes" id="UP000821845">
    <property type="component" value="Chromosome 5"/>
</dbReference>
<dbReference type="EMBL" id="CM023485">
    <property type="protein sequence ID" value="KAH6930033.1"/>
    <property type="molecule type" value="Genomic_DNA"/>
</dbReference>
<organism evidence="1 2">
    <name type="scientific">Hyalomma asiaticum</name>
    <name type="common">Tick</name>
    <dbReference type="NCBI Taxonomy" id="266040"/>
    <lineage>
        <taxon>Eukaryota</taxon>
        <taxon>Metazoa</taxon>
        <taxon>Ecdysozoa</taxon>
        <taxon>Arthropoda</taxon>
        <taxon>Chelicerata</taxon>
        <taxon>Arachnida</taxon>
        <taxon>Acari</taxon>
        <taxon>Parasitiformes</taxon>
        <taxon>Ixodida</taxon>
        <taxon>Ixodoidea</taxon>
        <taxon>Ixodidae</taxon>
        <taxon>Hyalomminae</taxon>
        <taxon>Hyalomma</taxon>
    </lineage>
</organism>
<gene>
    <name evidence="1" type="ORF">HPB50_008104</name>
</gene>
<protein>
    <submittedName>
        <fullName evidence="1">Uncharacterized protein</fullName>
    </submittedName>
</protein>
<sequence>MLKPVKCSTDVATIRNPLDAVNINVRGLKALGQSELSGTALLIEFLTEVFTNDIFVRCCKRLSVLHKPDENESSETELRLLLGCLRQKAREKSGQQEPATSNKKNTLPSAKQVPWTRKVQCQEHGTQLVCPARGLYQATKRCCRPWNPCTRVSSQKYPLIYIRSFKCNEKAVIIDGEVQAILVPRSPLADLGVRWLPGALLCQRHHGGPGCLLDLDGLRHQFHPARE</sequence>
<comment type="caution">
    <text evidence="1">The sequence shown here is derived from an EMBL/GenBank/DDBJ whole genome shotgun (WGS) entry which is preliminary data.</text>
</comment>
<accession>A0ACB7S8P8</accession>
<name>A0ACB7S8P8_HYAAI</name>
<reference evidence="1" key="1">
    <citation type="submission" date="2020-05" db="EMBL/GenBank/DDBJ databases">
        <title>Large-scale comparative analyses of tick genomes elucidate their genetic diversity and vector capacities.</title>
        <authorList>
            <person name="Jia N."/>
            <person name="Wang J."/>
            <person name="Shi W."/>
            <person name="Du L."/>
            <person name="Sun Y."/>
            <person name="Zhan W."/>
            <person name="Jiang J."/>
            <person name="Wang Q."/>
            <person name="Zhang B."/>
            <person name="Ji P."/>
            <person name="Sakyi L.B."/>
            <person name="Cui X."/>
            <person name="Yuan T."/>
            <person name="Jiang B."/>
            <person name="Yang W."/>
            <person name="Lam T.T.-Y."/>
            <person name="Chang Q."/>
            <person name="Ding S."/>
            <person name="Wang X."/>
            <person name="Zhu J."/>
            <person name="Ruan X."/>
            <person name="Zhao L."/>
            <person name="Wei J."/>
            <person name="Que T."/>
            <person name="Du C."/>
            <person name="Cheng J."/>
            <person name="Dai P."/>
            <person name="Han X."/>
            <person name="Huang E."/>
            <person name="Gao Y."/>
            <person name="Liu J."/>
            <person name="Shao H."/>
            <person name="Ye R."/>
            <person name="Li L."/>
            <person name="Wei W."/>
            <person name="Wang X."/>
            <person name="Wang C."/>
            <person name="Yang T."/>
            <person name="Huo Q."/>
            <person name="Li W."/>
            <person name="Guo W."/>
            <person name="Chen H."/>
            <person name="Zhou L."/>
            <person name="Ni X."/>
            <person name="Tian J."/>
            <person name="Zhou Y."/>
            <person name="Sheng Y."/>
            <person name="Liu T."/>
            <person name="Pan Y."/>
            <person name="Xia L."/>
            <person name="Li J."/>
            <person name="Zhao F."/>
            <person name="Cao W."/>
        </authorList>
    </citation>
    <scope>NUCLEOTIDE SEQUENCE</scope>
    <source>
        <strain evidence="1">Hyas-2018</strain>
    </source>
</reference>